<dbReference type="AlphaFoldDB" id="A0A4Q1JPB8"/>
<feature type="transmembrane region" description="Helical" evidence="1">
    <location>
        <begin position="59"/>
        <end position="78"/>
    </location>
</feature>
<evidence type="ECO:0000313" key="2">
    <source>
        <dbReference type="EMBL" id="RXQ96060.1"/>
    </source>
</evidence>
<keyword evidence="1" id="KW-0812">Transmembrane</keyword>
<name>A0A4Q1JPB8_9BACT</name>
<dbReference type="EMBL" id="SAXA01000003">
    <property type="protein sequence ID" value="RXQ96060.1"/>
    <property type="molecule type" value="Genomic_DNA"/>
</dbReference>
<sequence length="124" mass="14606">MDYLFYKFYRLSQRSSIPEVAGLLAEIFLTICLSFNFLAIVALLKKTDVINYFPSKNDFIFIAIGIFLLICLLHFLKFRYKRIIEKYKNEDSRSRVRGNLIVTLYVIFSFVFLLGIAFYKPGVF</sequence>
<gene>
    <name evidence="2" type="ORF">EO244_04250</name>
</gene>
<reference evidence="2 3" key="1">
    <citation type="submission" date="2019-01" db="EMBL/GenBank/DDBJ databases">
        <title>Ancylomarina salipaludis sp. nov., isolated from a salt marsh.</title>
        <authorList>
            <person name="Yoon J.-H."/>
        </authorList>
    </citation>
    <scope>NUCLEOTIDE SEQUENCE [LARGE SCALE GENOMIC DNA]</scope>
    <source>
        <strain evidence="2 3">SHSM-M15</strain>
    </source>
</reference>
<comment type="caution">
    <text evidence="2">The sequence shown here is derived from an EMBL/GenBank/DDBJ whole genome shotgun (WGS) entry which is preliminary data.</text>
</comment>
<evidence type="ECO:0000256" key="1">
    <source>
        <dbReference type="SAM" id="Phobius"/>
    </source>
</evidence>
<organism evidence="2 3">
    <name type="scientific">Ancylomarina salipaludis</name>
    <dbReference type="NCBI Taxonomy" id="2501299"/>
    <lineage>
        <taxon>Bacteria</taxon>
        <taxon>Pseudomonadati</taxon>
        <taxon>Bacteroidota</taxon>
        <taxon>Bacteroidia</taxon>
        <taxon>Marinilabiliales</taxon>
        <taxon>Marinifilaceae</taxon>
        <taxon>Ancylomarina</taxon>
    </lineage>
</organism>
<keyword evidence="1" id="KW-0472">Membrane</keyword>
<accession>A0A4Q1JPB8</accession>
<feature type="transmembrane region" description="Helical" evidence="1">
    <location>
        <begin position="20"/>
        <end position="44"/>
    </location>
</feature>
<proteinExistence type="predicted"/>
<feature type="transmembrane region" description="Helical" evidence="1">
    <location>
        <begin position="99"/>
        <end position="119"/>
    </location>
</feature>
<evidence type="ECO:0000313" key="3">
    <source>
        <dbReference type="Proteomes" id="UP000289703"/>
    </source>
</evidence>
<protein>
    <submittedName>
        <fullName evidence="2">Uncharacterized protein</fullName>
    </submittedName>
</protein>
<dbReference type="Proteomes" id="UP000289703">
    <property type="component" value="Unassembled WGS sequence"/>
</dbReference>
<dbReference type="RefSeq" id="WP_164977400.1">
    <property type="nucleotide sequence ID" value="NZ_SAXA01000003.1"/>
</dbReference>
<keyword evidence="3" id="KW-1185">Reference proteome</keyword>
<keyword evidence="1" id="KW-1133">Transmembrane helix</keyword>